<proteinExistence type="predicted"/>
<protein>
    <submittedName>
        <fullName evidence="1">Uncharacterized protein</fullName>
    </submittedName>
</protein>
<accession>A0A8E5HNT4</accession>
<evidence type="ECO:0000313" key="2">
    <source>
        <dbReference type="Proteomes" id="UP000027002"/>
    </source>
</evidence>
<evidence type="ECO:0000313" key="1">
    <source>
        <dbReference type="EMBL" id="QUC18759.1"/>
    </source>
</evidence>
<dbReference type="KEGG" id="uvi:66063778"/>
<name>A0A8E5HNT4_USTVR</name>
<dbReference type="GeneID" id="66063778"/>
<dbReference type="Proteomes" id="UP000027002">
    <property type="component" value="Chromosome 2"/>
</dbReference>
<gene>
    <name evidence="1" type="ORF">UV8b_03000</name>
</gene>
<reference evidence="1" key="1">
    <citation type="submission" date="2020-03" db="EMBL/GenBank/DDBJ databases">
        <title>A mixture of massive structural variations and highly conserved coding sequences in Ustilaginoidea virens genome.</title>
        <authorList>
            <person name="Zhang K."/>
            <person name="Zhao Z."/>
            <person name="Zhang Z."/>
            <person name="Li Y."/>
            <person name="Hsiang T."/>
            <person name="Sun W."/>
        </authorList>
    </citation>
    <scope>NUCLEOTIDE SEQUENCE</scope>
    <source>
        <strain evidence="1">UV-8b</strain>
    </source>
</reference>
<dbReference type="EMBL" id="CP072754">
    <property type="protein sequence ID" value="QUC18759.1"/>
    <property type="molecule type" value="Genomic_DNA"/>
</dbReference>
<sequence length="74" mass="8318">MTKDHQPCCAVLRLCDKPFCCFAAVSIGRYGLCYAVRLGFTMDALVTTDQYMNSRKHNVPPLITHPPLHRPIAL</sequence>
<organism evidence="1 2">
    <name type="scientific">Ustilaginoidea virens</name>
    <name type="common">Rice false smut fungus</name>
    <name type="synonym">Villosiclava virens</name>
    <dbReference type="NCBI Taxonomy" id="1159556"/>
    <lineage>
        <taxon>Eukaryota</taxon>
        <taxon>Fungi</taxon>
        <taxon>Dikarya</taxon>
        <taxon>Ascomycota</taxon>
        <taxon>Pezizomycotina</taxon>
        <taxon>Sordariomycetes</taxon>
        <taxon>Hypocreomycetidae</taxon>
        <taxon>Hypocreales</taxon>
        <taxon>Clavicipitaceae</taxon>
        <taxon>Ustilaginoidea</taxon>
    </lineage>
</organism>
<dbReference type="RefSeq" id="XP_042996432.1">
    <property type="nucleotide sequence ID" value="XM_043140498.1"/>
</dbReference>
<keyword evidence="2" id="KW-1185">Reference proteome</keyword>
<dbReference type="AlphaFoldDB" id="A0A8E5HNT4"/>